<feature type="domain" description="RING-CH-type" evidence="5">
    <location>
        <begin position="96"/>
        <end position="163"/>
    </location>
</feature>
<dbReference type="InterPro" id="IPR011016">
    <property type="entry name" value="Znf_RING-CH"/>
</dbReference>
<keyword evidence="4" id="KW-0812">Transmembrane</keyword>
<dbReference type="SMART" id="SM00744">
    <property type="entry name" value="RINGv"/>
    <property type="match status" value="1"/>
</dbReference>
<dbReference type="Pfam" id="PF12906">
    <property type="entry name" value="RINGv"/>
    <property type="match status" value="1"/>
</dbReference>
<organism evidence="6">
    <name type="scientific">Anthurium amnicola</name>
    <dbReference type="NCBI Taxonomy" id="1678845"/>
    <lineage>
        <taxon>Eukaryota</taxon>
        <taxon>Viridiplantae</taxon>
        <taxon>Streptophyta</taxon>
        <taxon>Embryophyta</taxon>
        <taxon>Tracheophyta</taxon>
        <taxon>Spermatophyta</taxon>
        <taxon>Magnoliopsida</taxon>
        <taxon>Liliopsida</taxon>
        <taxon>Araceae</taxon>
        <taxon>Pothoideae</taxon>
        <taxon>Potheae</taxon>
        <taxon>Anthurium</taxon>
    </lineage>
</organism>
<proteinExistence type="predicted"/>
<keyword evidence="3" id="KW-0862">Zinc</keyword>
<sequence length="223" mass="23352">MDVGAESAGTGVAPTPAPPAAQTALAVSSAEAAGGSKFGADAVVLDLGKVLPLPAGQERKEGALDDAAARGEGECASVVVDIKGEGAKGLGDGDGVNWDSEKMCRICHVSPERREVSEGSELIQLGCGCKNELGVAHRHCAEAWFKLKGNRCCEICGVPAKNITGIEDANFLEEWNDRTVSNGDNGNAGEGGRCWRGQPLCNFLMACLVIAFILPWFFRVNMF</sequence>
<dbReference type="PROSITE" id="PS51292">
    <property type="entry name" value="ZF_RING_CH"/>
    <property type="match status" value="1"/>
</dbReference>
<gene>
    <name evidence="6" type="primary">March1_3</name>
    <name evidence="6" type="ORF">g.63263</name>
</gene>
<evidence type="ECO:0000256" key="1">
    <source>
        <dbReference type="ARBA" id="ARBA00022723"/>
    </source>
</evidence>
<name>A0A1D1ZD58_9ARAE</name>
<evidence type="ECO:0000313" key="6">
    <source>
        <dbReference type="EMBL" id="JAT64862.1"/>
    </source>
</evidence>
<dbReference type="GO" id="GO:0008270">
    <property type="term" value="F:zinc ion binding"/>
    <property type="evidence" value="ECO:0007669"/>
    <property type="project" value="UniProtKB-KW"/>
</dbReference>
<reference evidence="6" key="1">
    <citation type="submission" date="2015-07" db="EMBL/GenBank/DDBJ databases">
        <title>Transcriptome Assembly of Anthurium amnicola.</title>
        <authorList>
            <person name="Suzuki J."/>
        </authorList>
    </citation>
    <scope>NUCLEOTIDE SEQUENCE</scope>
</reference>
<feature type="transmembrane region" description="Helical" evidence="4">
    <location>
        <begin position="200"/>
        <end position="218"/>
    </location>
</feature>
<evidence type="ECO:0000256" key="3">
    <source>
        <dbReference type="ARBA" id="ARBA00022833"/>
    </source>
</evidence>
<dbReference type="SUPFAM" id="SSF57850">
    <property type="entry name" value="RING/U-box"/>
    <property type="match status" value="1"/>
</dbReference>
<dbReference type="AlphaFoldDB" id="A0A1D1ZD58"/>
<dbReference type="PANTHER" id="PTHR46214">
    <property type="entry name" value="ZINC FINGER, RING-CH-TYPE"/>
    <property type="match status" value="1"/>
</dbReference>
<dbReference type="PANTHER" id="PTHR46214:SF8">
    <property type="entry name" value="RING_FYVE_PHD ZINC FINGER SUPERFAMILY PROTEIN"/>
    <property type="match status" value="1"/>
</dbReference>
<evidence type="ECO:0000256" key="2">
    <source>
        <dbReference type="ARBA" id="ARBA00022771"/>
    </source>
</evidence>
<dbReference type="InterPro" id="IPR013083">
    <property type="entry name" value="Znf_RING/FYVE/PHD"/>
</dbReference>
<keyword evidence="4" id="KW-0472">Membrane</keyword>
<evidence type="ECO:0000259" key="5">
    <source>
        <dbReference type="PROSITE" id="PS51292"/>
    </source>
</evidence>
<evidence type="ECO:0000256" key="4">
    <source>
        <dbReference type="SAM" id="Phobius"/>
    </source>
</evidence>
<dbReference type="Gene3D" id="3.30.40.10">
    <property type="entry name" value="Zinc/RING finger domain, C3HC4 (zinc finger)"/>
    <property type="match status" value="1"/>
</dbReference>
<keyword evidence="2" id="KW-0863">Zinc-finger</keyword>
<accession>A0A1D1ZD58</accession>
<keyword evidence="4" id="KW-1133">Transmembrane helix</keyword>
<protein>
    <submittedName>
        <fullName evidence="6">E3 ubiquitin-protein ligase MARCH1</fullName>
    </submittedName>
</protein>
<keyword evidence="1" id="KW-0479">Metal-binding</keyword>
<dbReference type="EMBL" id="GDJX01003074">
    <property type="protein sequence ID" value="JAT64862.1"/>
    <property type="molecule type" value="Transcribed_RNA"/>
</dbReference>